<evidence type="ECO:0000313" key="4">
    <source>
        <dbReference type="EMBL" id="RIW17867.1"/>
    </source>
</evidence>
<name>A0A8B3DK47_VIBHA</name>
<dbReference type="InterPro" id="IPR041140">
    <property type="entry name" value="DarA_N"/>
</dbReference>
<evidence type="ECO:0000313" key="5">
    <source>
        <dbReference type="Proteomes" id="UP000253437"/>
    </source>
</evidence>
<protein>
    <recommendedName>
        <fullName evidence="3">Defence against restriction A N-terminal domain-containing protein</fullName>
    </recommendedName>
</protein>
<feature type="compositionally biased region" description="Low complexity" evidence="2">
    <location>
        <begin position="265"/>
        <end position="278"/>
    </location>
</feature>
<proteinExistence type="predicted"/>
<evidence type="ECO:0000256" key="1">
    <source>
        <dbReference type="SAM" id="Coils"/>
    </source>
</evidence>
<dbReference type="RefSeq" id="WP_114091619.1">
    <property type="nucleotide sequence ID" value="NZ_QOUW02000007.1"/>
</dbReference>
<feature type="region of interest" description="Disordered" evidence="2">
    <location>
        <begin position="265"/>
        <end position="284"/>
    </location>
</feature>
<accession>A0A8B3DK47</accession>
<feature type="domain" description="Defence against restriction A N-terminal" evidence="3">
    <location>
        <begin position="61"/>
        <end position="183"/>
    </location>
</feature>
<keyword evidence="1" id="KW-0175">Coiled coil</keyword>
<dbReference type="EMBL" id="QOUW02000007">
    <property type="protein sequence ID" value="RIW17867.1"/>
    <property type="molecule type" value="Genomic_DNA"/>
</dbReference>
<gene>
    <name evidence="4" type="ORF">DS957_003605</name>
</gene>
<organism evidence="4 5">
    <name type="scientific">Vibrio harveyi</name>
    <name type="common">Beneckea harveyi</name>
    <dbReference type="NCBI Taxonomy" id="669"/>
    <lineage>
        <taxon>Bacteria</taxon>
        <taxon>Pseudomonadati</taxon>
        <taxon>Pseudomonadota</taxon>
        <taxon>Gammaproteobacteria</taxon>
        <taxon>Vibrionales</taxon>
        <taxon>Vibrionaceae</taxon>
        <taxon>Vibrio</taxon>
    </lineage>
</organism>
<reference evidence="4 5" key="1">
    <citation type="submission" date="2018-08" db="EMBL/GenBank/DDBJ databases">
        <title>Vibrio harveyi strains pathogenic to white snook Centropomus viridis Lockington (1877) and potential probiotic bacteria.</title>
        <authorList>
            <person name="Soto-Rodriguez S."/>
            <person name="Gomez-Gil B."/>
            <person name="Lozano-Olvera R."/>
        </authorList>
    </citation>
    <scope>NUCLEOTIDE SEQUENCE [LARGE SCALE GENOMIC DNA]</scope>
    <source>
        <strain evidence="4 5">CAIM 1508</strain>
    </source>
</reference>
<evidence type="ECO:0000259" key="3">
    <source>
        <dbReference type="Pfam" id="PF18788"/>
    </source>
</evidence>
<dbReference type="Proteomes" id="UP000253437">
    <property type="component" value="Unassembled WGS sequence"/>
</dbReference>
<dbReference type="Pfam" id="PF18788">
    <property type="entry name" value="DarA_N"/>
    <property type="match status" value="1"/>
</dbReference>
<comment type="caution">
    <text evidence="4">The sequence shown here is derived from an EMBL/GenBank/DDBJ whole genome shotgun (WGS) entry which is preliminary data.</text>
</comment>
<sequence length="1510" mass="167187">MFNRQTQIKVVDRIDHLSKSLTAEQIEALYQCEKSDLMLESVTLEELENTLLFQCEPVPQMMLEAFKSKASQLAIRVKKFANQLERKTPNLTCGEVEIGKPRKSGAVAVQIAKIPLSDGQSVSIAFHAPDNDPLKINADDTLIAFRFLLNSRDVTHTVAPKGGQDVSLKEATTKLGTLAEKNSDKFSAAQAKKNADAAALQSAQEKAQELEEEAAQLNTEATNLEIQGDEVDARIKRLKTQISTQNEIQDELRKQLAKKQASVAAVEPASASDEPASATVEPESNGSIDPVVALFRDPKLKAASDLALKVEGGKRAFSTLGTIADIDVNGAKGMDRALFVSNFAGRIKTLHKNENQEAVDAILTMVAAYNDVAPKAAVTARNGIWKLGNIQSVEVPAEQVAEPSQSDSDNGGKLHWYGLRARPYGMGTTPSDYQPVKVIDDEEATKQFAHIDFRMIRHGAIAYDQALPVEVAEQFELPLLLGKDEHNEQEQAKEMHRIVKLALDDYMLDEDLDFYTQESLDELKARKFKDAFASQLREQEEFTGKSQLPEKFKKWNELVEQVTPDVIQSVAEAESFIGGEEPEQPEELNDTQKRMMFISNAEDRLSNIENLSPKERKGAVMLASRAIRGITKTPRKGEGVQGQATRIAKQMEVIKSLQGESYKSFDEQFKNVGQIKAFLNENNIPYTKLGATRKSLIESIIGFRDGFYDALNNIVDKNQLQQDVMGKFERGEAIPLEDVERGFGGASVYRMGDAALAKELNSPVVPAEEQQGEEYQRVDRLITAIMDGEYPDLSHYSNQEVFAKYFEYARTTMIDIKYIDGSKYLREHEKLDENEAKVVNSHGGSWFVDAILSEAEERGLPDLNSIDDSLLRSGAFSAAERAHFEVTGTVGQNDAAVVNVITGQVVEGQTGLDGAAAIAVAKQLNEQRTREALDSIYDKLMTGTSIDELAASDSAPMASFSEEMLQTINGFEVAFDKVAQTSGSFTQGSGVLRENAENFIHLFDGGQFNLDELTGEQREAMTETHGVNEIKVTTHGGKQHTALGIRMSRAYLTTKAVQELWKLLGAGAEITSDEADEATKGKTDEEKQLLALDPNEFTFGAIYDAEGAQDGKTISSRIRAFITQGKKQGKLPKDLKISVKNQRGGFSTAIIMRLTDLPESIRVNSDAALQSAIDNDGRLAHGQSRYSDELTNLIKYVEAYVDQFNHISGDAYGDYGYDHAVYGNHLQLDAAFSNERWVQELESFTELHQGGDEPEAPELDVNGIRESLDADSALQLEQLEEFTDFKIQLGKQEITLPNGKSKSKTINDESDVEWVIDDFHEHLVTALEEKAVAQLESLTNWQSERVYYGQDFQGQISINSSIHTNKKDSDSIDGLYGRSNLTASIGTRFVRIYPVAKSGEFKFAAYSNDSSKHLGDFTDHSELEMLCIFALELTDQQPAQENSEEMEYTDKLKVIRDYTGVASQEQLEQYQADLEAAYAYFQESGTYAENESLMEAAFASYVALQDQVAA</sequence>
<feature type="coiled-coil region" evidence="1">
    <location>
        <begin position="193"/>
        <end position="255"/>
    </location>
</feature>
<evidence type="ECO:0000256" key="2">
    <source>
        <dbReference type="SAM" id="MobiDB-lite"/>
    </source>
</evidence>